<reference evidence="2 3" key="1">
    <citation type="submission" date="2017-05" db="EMBL/GenBank/DDBJ databases">
        <title>Virgibacillus sp. AK90 isolated from a saltern of Kakinada, India.</title>
        <authorList>
            <person name="Gupta V."/>
            <person name="Sidhu C."/>
            <person name="Korpole S."/>
            <person name="Pinnaka A.K."/>
        </authorList>
    </citation>
    <scope>NUCLEOTIDE SEQUENCE [LARGE SCALE GENOMIC DNA]</scope>
    <source>
        <strain evidence="2 3">AK90</strain>
    </source>
</reference>
<name>A0A3E0WIZ9_9BACI</name>
<accession>A0A3E0WIZ9</accession>
<dbReference type="RefSeq" id="WP_116279343.1">
    <property type="nucleotide sequence ID" value="NZ_NFZX01000053.1"/>
</dbReference>
<dbReference type="InterPro" id="IPR025410">
    <property type="entry name" value="Lant_dehyd"/>
</dbReference>
<feature type="domain" description="Lantibiotic biosynthesis protein dehydration" evidence="1">
    <location>
        <begin position="214"/>
        <end position="283"/>
    </location>
</feature>
<dbReference type="Proteomes" id="UP000256488">
    <property type="component" value="Unassembled WGS sequence"/>
</dbReference>
<comment type="caution">
    <text evidence="2">The sequence shown here is derived from an EMBL/GenBank/DDBJ whole genome shotgun (WGS) entry which is preliminary data.</text>
</comment>
<evidence type="ECO:0000313" key="3">
    <source>
        <dbReference type="Proteomes" id="UP000256488"/>
    </source>
</evidence>
<organism evidence="2 3">
    <name type="scientific">Virgibacillus dokdonensis</name>
    <dbReference type="NCBI Taxonomy" id="302167"/>
    <lineage>
        <taxon>Bacteria</taxon>
        <taxon>Bacillati</taxon>
        <taxon>Bacillota</taxon>
        <taxon>Bacilli</taxon>
        <taxon>Bacillales</taxon>
        <taxon>Bacillaceae</taxon>
        <taxon>Virgibacillus</taxon>
    </lineage>
</organism>
<gene>
    <name evidence="2" type="ORF">CAI16_16995</name>
</gene>
<evidence type="ECO:0000313" key="2">
    <source>
        <dbReference type="EMBL" id="RFA32758.1"/>
    </source>
</evidence>
<sequence>MVTENDIIKKSIWEKATFLNEQQIDLTQISREGQEKAVAWVERTGLQPFETLKYRLKEDELSYSEFVSILSNPNPRFMGEEEPEWFRILKSVFNNKDDIALSDDDISPEEREKAPFFNITIPFLIWSKKDILNRFHILKNNFNHYPIYKRVLSSILKPIYQSLLSLSCQTLILELNTRRVQGELVGSTKEERFDNFISSHITKSEDIVGLLEKYPVLGRLMITSMKNIINSRLEAIENYLVDYIDIQEKFGSDYNELISIEGNVGDIHNNGRSVLILSFLSGKS</sequence>
<dbReference type="EMBL" id="NFZX01000053">
    <property type="protein sequence ID" value="RFA32758.1"/>
    <property type="molecule type" value="Genomic_DNA"/>
</dbReference>
<protein>
    <recommendedName>
        <fullName evidence="1">Lantibiotic biosynthesis protein dehydration domain-containing protein</fullName>
    </recommendedName>
</protein>
<evidence type="ECO:0000259" key="1">
    <source>
        <dbReference type="Pfam" id="PF13575"/>
    </source>
</evidence>
<proteinExistence type="predicted"/>
<dbReference type="Pfam" id="PF13575">
    <property type="entry name" value="DUF4135"/>
    <property type="match status" value="1"/>
</dbReference>
<dbReference type="AlphaFoldDB" id="A0A3E0WIZ9"/>